<dbReference type="OrthoDB" id="9882143at2"/>
<accession>A0A2K8YTL5</accession>
<keyword evidence="2" id="KW-1185">Reference proteome</keyword>
<protein>
    <submittedName>
        <fullName evidence="1">Uncharacterized protein</fullName>
    </submittedName>
</protein>
<dbReference type="Proteomes" id="UP000232883">
    <property type="component" value="Chromosome"/>
</dbReference>
<evidence type="ECO:0000313" key="2">
    <source>
        <dbReference type="Proteomes" id="UP000232883"/>
    </source>
</evidence>
<dbReference type="AlphaFoldDB" id="A0A2K8YTL5"/>
<sequence length="80" mass="8890">MIVSKQIEQSLRKRLAKTEGGIKAAAALGGISERAAQKVMRFENVTQPTYDAFCEGITRLERAEADRKIDNERKAARIAL</sequence>
<reference evidence="1 2" key="1">
    <citation type="submission" date="2017-11" db="EMBL/GenBank/DDBJ databases">
        <title>Taxonomic description and genome sequences of Spirosoma HA7 sp. nov., isolated from pollen microhabitat of Corylus avellana.</title>
        <authorList>
            <person name="Ambika Manirajan B."/>
            <person name="Suarez C."/>
            <person name="Ratering S."/>
            <person name="Geissler-Plaum R."/>
            <person name="Cardinale M."/>
            <person name="Sylvia S."/>
        </authorList>
    </citation>
    <scope>NUCLEOTIDE SEQUENCE [LARGE SCALE GENOMIC DNA]</scope>
    <source>
        <strain evidence="1 2">HA7</strain>
    </source>
</reference>
<gene>
    <name evidence="1" type="ORF">CWM47_03595</name>
</gene>
<evidence type="ECO:0000313" key="1">
    <source>
        <dbReference type="EMBL" id="AUD00982.1"/>
    </source>
</evidence>
<dbReference type="KEGG" id="spir:CWM47_03595"/>
<organism evidence="1 2">
    <name type="scientific">Spirosoma pollinicola</name>
    <dbReference type="NCBI Taxonomy" id="2057025"/>
    <lineage>
        <taxon>Bacteria</taxon>
        <taxon>Pseudomonadati</taxon>
        <taxon>Bacteroidota</taxon>
        <taxon>Cytophagia</taxon>
        <taxon>Cytophagales</taxon>
        <taxon>Cytophagaceae</taxon>
        <taxon>Spirosoma</taxon>
    </lineage>
</organism>
<proteinExistence type="predicted"/>
<name>A0A2K8YTL5_9BACT</name>
<dbReference type="RefSeq" id="WP_100986405.1">
    <property type="nucleotide sequence ID" value="NZ_CP025096.1"/>
</dbReference>
<dbReference type="EMBL" id="CP025096">
    <property type="protein sequence ID" value="AUD00982.1"/>
    <property type="molecule type" value="Genomic_DNA"/>
</dbReference>